<evidence type="ECO:0000256" key="7">
    <source>
        <dbReference type="PROSITE-ProRule" id="PRU00708"/>
    </source>
</evidence>
<dbReference type="Pfam" id="PF01535">
    <property type="entry name" value="PPR"/>
    <property type="match status" value="2"/>
</dbReference>
<dbReference type="AlphaFoldDB" id="A0A3S3M2N0"/>
<comment type="subcellular location">
    <subcellularLocation>
        <location evidence="1">Mitochondrion</location>
    </subcellularLocation>
</comment>
<dbReference type="PROSITE" id="PS51375">
    <property type="entry name" value="PPR"/>
    <property type="match status" value="2"/>
</dbReference>
<feature type="repeat" description="PPR" evidence="7">
    <location>
        <begin position="350"/>
        <end position="384"/>
    </location>
</feature>
<dbReference type="InterPro" id="IPR011990">
    <property type="entry name" value="TPR-like_helical_dom_sf"/>
</dbReference>
<dbReference type="FunFam" id="1.25.40.10:FF:000385">
    <property type="entry name" value="Pentatricopeptide repeat-containing protein mitochondrial"/>
    <property type="match status" value="1"/>
</dbReference>
<reference evidence="8 9" key="1">
    <citation type="journal article" date="2019" name="Nat. Plants">
        <title>Stout camphor tree genome fills gaps in understanding of flowering plant genome evolution.</title>
        <authorList>
            <person name="Chaw S.M."/>
            <person name="Liu Y.C."/>
            <person name="Wu Y.W."/>
            <person name="Wang H.Y."/>
            <person name="Lin C.I."/>
            <person name="Wu C.S."/>
            <person name="Ke H.M."/>
            <person name="Chang L.Y."/>
            <person name="Hsu C.Y."/>
            <person name="Yang H.T."/>
            <person name="Sudianto E."/>
            <person name="Hsu M.H."/>
            <person name="Wu K.P."/>
            <person name="Wang L.N."/>
            <person name="Leebens-Mack J.H."/>
            <person name="Tsai I.J."/>
        </authorList>
    </citation>
    <scope>NUCLEOTIDE SEQUENCE [LARGE SCALE GENOMIC DNA]</scope>
    <source>
        <strain evidence="9">cv. Chaw 1501</strain>
        <tissue evidence="8">Young leaves</tissue>
    </source>
</reference>
<dbReference type="InterPro" id="IPR019734">
    <property type="entry name" value="TPR_rpt"/>
</dbReference>
<gene>
    <name evidence="8" type="ORF">CKAN_00035800</name>
</gene>
<evidence type="ECO:0000256" key="2">
    <source>
        <dbReference type="ARBA" id="ARBA00007626"/>
    </source>
</evidence>
<organism evidence="8 9">
    <name type="scientific">Cinnamomum micranthum f. kanehirae</name>
    <dbReference type="NCBI Taxonomy" id="337451"/>
    <lineage>
        <taxon>Eukaryota</taxon>
        <taxon>Viridiplantae</taxon>
        <taxon>Streptophyta</taxon>
        <taxon>Embryophyta</taxon>
        <taxon>Tracheophyta</taxon>
        <taxon>Spermatophyta</taxon>
        <taxon>Magnoliopsida</taxon>
        <taxon>Magnoliidae</taxon>
        <taxon>Laurales</taxon>
        <taxon>Lauraceae</taxon>
        <taxon>Cinnamomum</taxon>
    </lineage>
</organism>
<dbReference type="GO" id="GO:0003729">
    <property type="term" value="F:mRNA binding"/>
    <property type="evidence" value="ECO:0007669"/>
    <property type="project" value="UniProtKB-ARBA"/>
</dbReference>
<keyword evidence="5" id="KW-0496">Mitochondrion</keyword>
<dbReference type="PANTHER" id="PTHR45717:SF20">
    <property type="entry name" value="OS07G0598500 PROTEIN"/>
    <property type="match status" value="1"/>
</dbReference>
<keyword evidence="9" id="KW-1185">Reference proteome</keyword>
<keyword evidence="6" id="KW-0802">TPR repeat</keyword>
<dbReference type="EMBL" id="QPKB01000001">
    <property type="protein sequence ID" value="RWR72152.1"/>
    <property type="molecule type" value="Genomic_DNA"/>
</dbReference>
<comment type="similarity">
    <text evidence="2">Belongs to the PPR family. P subfamily.</text>
</comment>
<dbReference type="STRING" id="337451.A0A3S3M2N0"/>
<dbReference type="InterPro" id="IPR002885">
    <property type="entry name" value="PPR_rpt"/>
</dbReference>
<dbReference type="Gene3D" id="1.25.40.10">
    <property type="entry name" value="Tetratricopeptide repeat domain"/>
    <property type="match status" value="3"/>
</dbReference>
<comment type="caution">
    <text evidence="8">The sequence shown here is derived from an EMBL/GenBank/DDBJ whole genome shotgun (WGS) entry which is preliminary data.</text>
</comment>
<keyword evidence="3" id="KW-0677">Repeat</keyword>
<dbReference type="Proteomes" id="UP000283530">
    <property type="component" value="Unassembled WGS sequence"/>
</dbReference>
<keyword evidence="4" id="KW-0809">Transit peptide</keyword>
<protein>
    <submittedName>
        <fullName evidence="8">Pentatricopeptide repeat-containing protein, mitochondrial</fullName>
    </submittedName>
</protein>
<dbReference type="Pfam" id="PF13041">
    <property type="entry name" value="PPR_2"/>
    <property type="match status" value="1"/>
</dbReference>
<dbReference type="PANTHER" id="PTHR45717">
    <property type="entry name" value="OS12G0527900 PROTEIN"/>
    <property type="match status" value="1"/>
</dbReference>
<proteinExistence type="inferred from homology"/>
<evidence type="ECO:0000256" key="4">
    <source>
        <dbReference type="ARBA" id="ARBA00022946"/>
    </source>
</evidence>
<dbReference type="GO" id="GO:0005739">
    <property type="term" value="C:mitochondrion"/>
    <property type="evidence" value="ECO:0007669"/>
    <property type="project" value="UniProtKB-SubCell"/>
</dbReference>
<accession>A0A3S3M2N0</accession>
<sequence length="509" mass="57558">MGSSLFSLLKGMRRIAVGSHNLFSGTVRSFSSKKLSRRNFYSKFSAIGNPRISIVPELDRWADTGKSVRVHELIHIIRDLRKRGRFSQALEVSEWMSNRGICELSAGDHAIRLDLIGKVRGLASAESYFNSLNEEERTDKIYSALLNCYVRERLSEKSVSHMQKMKEMGFLSTSMPYNNLMSLYTVVDQHEKVPDLLNEMKENGILPNNFSYRVCINSYGSRSDIEGMEKVLKEMTQRHFILMDWNTYAVVANFYIKAGHAEKAVAALKKAEDILLEMPDGVGFNHIVSLYGNLGNKSEVLRLKEVQRSVCERLMNRDYIAILRALRKLGELEESRLLLQEWEFSGNCYDFRVPNTLLIGYCQKGLVEEAELLLEEIVKKGKTPMPNSFGILAGGYMDKGEMGKAVDYMMRALSVFPGNEGWNPNPKVVTSILNWLGQEGDIKQVESFVGFLSAVVPINREMYLALIKANLRGGKEVDGLLKSMEADKLEVDEETKKMLENLAGGDPKN</sequence>
<evidence type="ECO:0000256" key="3">
    <source>
        <dbReference type="ARBA" id="ARBA00022737"/>
    </source>
</evidence>
<evidence type="ECO:0000313" key="9">
    <source>
        <dbReference type="Proteomes" id="UP000283530"/>
    </source>
</evidence>
<evidence type="ECO:0000256" key="5">
    <source>
        <dbReference type="ARBA" id="ARBA00023128"/>
    </source>
</evidence>
<name>A0A3S3M2N0_9MAGN</name>
<evidence type="ECO:0000313" key="8">
    <source>
        <dbReference type="EMBL" id="RWR72152.1"/>
    </source>
</evidence>
<feature type="repeat" description="TPR" evidence="6">
    <location>
        <begin position="386"/>
        <end position="419"/>
    </location>
</feature>
<evidence type="ECO:0000256" key="1">
    <source>
        <dbReference type="ARBA" id="ARBA00004173"/>
    </source>
</evidence>
<dbReference type="PROSITE" id="PS50005">
    <property type="entry name" value="TPR"/>
    <property type="match status" value="1"/>
</dbReference>
<dbReference type="SUPFAM" id="SSF48452">
    <property type="entry name" value="TPR-like"/>
    <property type="match status" value="1"/>
</dbReference>
<dbReference type="NCBIfam" id="TIGR00756">
    <property type="entry name" value="PPR"/>
    <property type="match status" value="3"/>
</dbReference>
<feature type="repeat" description="PPR" evidence="7">
    <location>
        <begin position="173"/>
        <end position="207"/>
    </location>
</feature>
<evidence type="ECO:0000256" key="6">
    <source>
        <dbReference type="PROSITE-ProRule" id="PRU00339"/>
    </source>
</evidence>
<dbReference type="OrthoDB" id="429961at2759"/>